<dbReference type="STRING" id="1459636.NTE_02636"/>
<dbReference type="InterPro" id="IPR016071">
    <property type="entry name" value="Staphylococal_nuclease_OB-fold"/>
</dbReference>
<evidence type="ECO:0000259" key="1">
    <source>
        <dbReference type="SMART" id="SM00318"/>
    </source>
</evidence>
<dbReference type="Gene3D" id="2.40.50.90">
    <property type="match status" value="1"/>
</dbReference>
<dbReference type="HOGENOM" id="CLU_1080170_0_0_2"/>
<dbReference type="EMBL" id="CP007174">
    <property type="protein sequence ID" value="AIF84679.1"/>
    <property type="molecule type" value="Genomic_DNA"/>
</dbReference>
<protein>
    <submittedName>
        <fullName evidence="2">Micrococcal nuclease-like nuclease</fullName>
    </submittedName>
</protein>
<proteinExistence type="predicted"/>
<feature type="domain" description="TNase-like" evidence="1">
    <location>
        <begin position="159"/>
        <end position="271"/>
    </location>
</feature>
<reference evidence="2 3" key="1">
    <citation type="journal article" date="2014" name="PLoS ONE">
        <title>Genome Sequence of Candidatus Nitrososphaera evergladensis from Group I.1b Enriched from Everglades Soil Reveals Novel Genomic Features of the Ammonia-Oxidizing Archaea.</title>
        <authorList>
            <person name="Zhalnina K.V."/>
            <person name="Dias R."/>
            <person name="Leonard M.T."/>
            <person name="Dorr de Quadros P."/>
            <person name="Camargo F.A."/>
            <person name="Drew J.C."/>
            <person name="Farmerie W.G."/>
            <person name="Daroub S.H."/>
            <person name="Triplett E.W."/>
        </authorList>
    </citation>
    <scope>NUCLEOTIDE SEQUENCE [LARGE SCALE GENOMIC DNA]</scope>
    <source>
        <strain evidence="2 3">SR1</strain>
    </source>
</reference>
<dbReference type="InterPro" id="IPR035437">
    <property type="entry name" value="SNase_OB-fold_sf"/>
</dbReference>
<dbReference type="KEGG" id="nev:NTE_02636"/>
<dbReference type="Proteomes" id="UP000028194">
    <property type="component" value="Chromosome"/>
</dbReference>
<keyword evidence="3" id="KW-1185">Reference proteome</keyword>
<sequence>MTCFPRIVLKALFLVVLALAPLPVFALAAAASNDDDYAGVTIDKLLVVPEGGQFEAGRQMSIRVNITSSSQQQGPIFYIVQVQDPDGYTDYLKWEQVAFTGQRTFEFSWTPQKEGRYIIQAFVWDSLSSPKPLSQASAGFLDIAGTTSVAHCVGAAVCFSGTVTKITDGDTIRVNNIAIRLALVNTPERGQPGYKEATDFTRALCPVGSTALVDEDDEQQAGSYDRMVAKVFCGDKVLNAELLNAKHAVILTTFCDKSEFASEPWARQYGCR</sequence>
<dbReference type="AlphaFoldDB" id="A0A075MZL0"/>
<evidence type="ECO:0000313" key="3">
    <source>
        <dbReference type="Proteomes" id="UP000028194"/>
    </source>
</evidence>
<gene>
    <name evidence="2" type="ORF">NTE_02636</name>
</gene>
<dbReference type="Pfam" id="PF00565">
    <property type="entry name" value="SNase"/>
    <property type="match status" value="1"/>
</dbReference>
<dbReference type="SUPFAM" id="SSF50199">
    <property type="entry name" value="Staphylococcal nuclease"/>
    <property type="match status" value="1"/>
</dbReference>
<organism evidence="2 3">
    <name type="scientific">Candidatus Nitrososphaera evergladensis SR1</name>
    <dbReference type="NCBI Taxonomy" id="1459636"/>
    <lineage>
        <taxon>Archaea</taxon>
        <taxon>Nitrososphaerota</taxon>
        <taxon>Nitrososphaeria</taxon>
        <taxon>Nitrososphaerales</taxon>
        <taxon>Nitrososphaeraceae</taxon>
        <taxon>Nitrososphaera</taxon>
    </lineage>
</organism>
<dbReference type="eggNOG" id="arCOG03192">
    <property type="taxonomic scope" value="Archaea"/>
</dbReference>
<name>A0A075MZL0_9ARCH</name>
<accession>A0A075MZL0</accession>
<evidence type="ECO:0000313" key="2">
    <source>
        <dbReference type="EMBL" id="AIF84679.1"/>
    </source>
</evidence>
<dbReference type="SMART" id="SM00318">
    <property type="entry name" value="SNc"/>
    <property type="match status" value="1"/>
</dbReference>